<organism evidence="5 6">
    <name type="scientific">Paenibacillus durus</name>
    <name type="common">Paenibacillus azotofixans</name>
    <dbReference type="NCBI Taxonomy" id="44251"/>
    <lineage>
        <taxon>Bacteria</taxon>
        <taxon>Bacillati</taxon>
        <taxon>Bacillota</taxon>
        <taxon>Bacilli</taxon>
        <taxon>Bacillales</taxon>
        <taxon>Paenibacillaceae</taxon>
        <taxon>Paenibacillus</taxon>
    </lineage>
</organism>
<dbReference type="SUPFAM" id="SSF46785">
    <property type="entry name" value="Winged helix' DNA-binding domain"/>
    <property type="match status" value="1"/>
</dbReference>
<evidence type="ECO:0000259" key="4">
    <source>
        <dbReference type="PROSITE" id="PS50949"/>
    </source>
</evidence>
<keyword evidence="6" id="KW-1185">Reference proteome</keyword>
<dbReference type="PANTHER" id="PTHR43537:SF24">
    <property type="entry name" value="GLUCONATE OPERON TRANSCRIPTIONAL REPRESSOR"/>
    <property type="match status" value="1"/>
</dbReference>
<dbReference type="EMBL" id="CP009288">
    <property type="protein sequence ID" value="AIQ12232.1"/>
    <property type="molecule type" value="Genomic_DNA"/>
</dbReference>
<dbReference type="STRING" id="44251.PDUR_10080"/>
<evidence type="ECO:0000256" key="1">
    <source>
        <dbReference type="ARBA" id="ARBA00023015"/>
    </source>
</evidence>
<dbReference type="GO" id="GO:0003677">
    <property type="term" value="F:DNA binding"/>
    <property type="evidence" value="ECO:0007669"/>
    <property type="project" value="UniProtKB-KW"/>
</dbReference>
<dbReference type="InterPro" id="IPR036388">
    <property type="entry name" value="WH-like_DNA-bd_sf"/>
</dbReference>
<gene>
    <name evidence="5" type="ORF">PDUR_10080</name>
</gene>
<dbReference type="PANTHER" id="PTHR43537">
    <property type="entry name" value="TRANSCRIPTIONAL REGULATOR, GNTR FAMILY"/>
    <property type="match status" value="1"/>
</dbReference>
<dbReference type="Proteomes" id="UP000029409">
    <property type="component" value="Chromosome"/>
</dbReference>
<evidence type="ECO:0000256" key="3">
    <source>
        <dbReference type="ARBA" id="ARBA00023163"/>
    </source>
</evidence>
<dbReference type="Gene3D" id="1.20.120.530">
    <property type="entry name" value="GntR ligand-binding domain-like"/>
    <property type="match status" value="1"/>
</dbReference>
<feature type="domain" description="HTH gntR-type" evidence="4">
    <location>
        <begin position="13"/>
        <end position="80"/>
    </location>
</feature>
<proteinExistence type="predicted"/>
<dbReference type="KEGG" id="pdu:PDUR_10080"/>
<dbReference type="InterPro" id="IPR036390">
    <property type="entry name" value="WH_DNA-bd_sf"/>
</dbReference>
<dbReference type="Gene3D" id="1.10.10.10">
    <property type="entry name" value="Winged helix-like DNA-binding domain superfamily/Winged helix DNA-binding domain"/>
    <property type="match status" value="1"/>
</dbReference>
<keyword evidence="2" id="KW-0238">DNA-binding</keyword>
<dbReference type="InterPro" id="IPR011711">
    <property type="entry name" value="GntR_C"/>
</dbReference>
<reference evidence="5 6" key="1">
    <citation type="submission" date="2014-08" db="EMBL/GenBank/DDBJ databases">
        <title>Comparative genomics of the Paenibacillus odorifer group.</title>
        <authorList>
            <person name="den Bakker H.C."/>
            <person name="Tsai Y.-C."/>
            <person name="Martin N."/>
            <person name="Korlach J."/>
            <person name="Wiedmann M."/>
        </authorList>
    </citation>
    <scope>NUCLEOTIDE SEQUENCE [LARGE SCALE GENOMIC DNA]</scope>
    <source>
        <strain evidence="5 6">DSM 1735</strain>
    </source>
</reference>
<dbReference type="InterPro" id="IPR000524">
    <property type="entry name" value="Tscrpt_reg_HTH_GntR"/>
</dbReference>
<protein>
    <submittedName>
        <fullName evidence="5">GntR family transcriptional regulator</fullName>
    </submittedName>
</protein>
<accession>A0A089HM96</accession>
<evidence type="ECO:0000256" key="2">
    <source>
        <dbReference type="ARBA" id="ARBA00023125"/>
    </source>
</evidence>
<dbReference type="Pfam" id="PF00392">
    <property type="entry name" value="GntR"/>
    <property type="match status" value="1"/>
</dbReference>
<dbReference type="RefSeq" id="WP_042206092.1">
    <property type="nucleotide sequence ID" value="NZ_CP009288.1"/>
</dbReference>
<evidence type="ECO:0000313" key="6">
    <source>
        <dbReference type="Proteomes" id="UP000029409"/>
    </source>
</evidence>
<dbReference type="SUPFAM" id="SSF48008">
    <property type="entry name" value="GntR ligand-binding domain-like"/>
    <property type="match status" value="1"/>
</dbReference>
<evidence type="ECO:0000313" key="5">
    <source>
        <dbReference type="EMBL" id="AIQ12232.1"/>
    </source>
</evidence>
<dbReference type="CDD" id="cd07377">
    <property type="entry name" value="WHTH_GntR"/>
    <property type="match status" value="1"/>
</dbReference>
<name>A0A089HM96_PAEDU</name>
<dbReference type="eggNOG" id="COG1802">
    <property type="taxonomic scope" value="Bacteria"/>
</dbReference>
<dbReference type="AlphaFoldDB" id="A0A089HM96"/>
<keyword evidence="3" id="KW-0804">Transcription</keyword>
<dbReference type="SMART" id="SM00345">
    <property type="entry name" value="HTH_GNTR"/>
    <property type="match status" value="1"/>
</dbReference>
<dbReference type="Pfam" id="PF07729">
    <property type="entry name" value="FCD"/>
    <property type="match status" value="1"/>
</dbReference>
<dbReference type="InterPro" id="IPR008920">
    <property type="entry name" value="TF_FadR/GntR_C"/>
</dbReference>
<dbReference type="PROSITE" id="PS50949">
    <property type="entry name" value="HTH_GNTR"/>
    <property type="match status" value="1"/>
</dbReference>
<dbReference type="OrthoDB" id="9781630at2"/>
<dbReference type="SMART" id="SM00895">
    <property type="entry name" value="FCD"/>
    <property type="match status" value="1"/>
</dbReference>
<sequence length="227" mass="26413">MPIPQNFSSPIRMLAKDKAFNQLQRWIIDGTLEPGEQIYDTELSKALGISRTPIREALQLLAVQGFIDMRPGKETRVTKIKKEDVLKIYPPLASLHALAAEEVAQSITAEQIETLKEMTNEYEQLINHEQRFKTMECDEKFHNFIVDLADNPYITDFSSILQLHIRQFKYVFLKGHELVVRESLREHKALIQAFEDRDPEKAASIMKQNWLRPMKEVYKSLVSEKEL</sequence>
<dbReference type="GO" id="GO:0003700">
    <property type="term" value="F:DNA-binding transcription factor activity"/>
    <property type="evidence" value="ECO:0007669"/>
    <property type="project" value="InterPro"/>
</dbReference>
<keyword evidence="1" id="KW-0805">Transcription regulation</keyword>